<dbReference type="Gene3D" id="1.25.40.10">
    <property type="entry name" value="Tetratricopeptide repeat domain"/>
    <property type="match status" value="1"/>
</dbReference>
<proteinExistence type="predicted"/>
<dbReference type="InterPro" id="IPR011990">
    <property type="entry name" value="TPR-like_helical_dom_sf"/>
</dbReference>
<sequence length="525" mass="57177">MKRSAAAFFISVAVLAAGHGVRADGPDEHAGRAQEYILANDFDEARKELARGKPDDVGIATERARLALYEADCDGALVTLSSPDVAKTEQGAMLADIARGCARITAATVLEEDRDQGVWIRYQDENDRTLTPLLIETVVKAREALTRDLGATWPKPTRIVVVRDLLSLSAMTGLPYESAQTTGTVAVAKWGRVTLLSPRASNHGYSWRDTVAHELTHLAVTRATIDRAPLWLQEGVAKREEVRWREPGPFDDRPSPDAIAARGIELKLDLPLDKLGPSIAMLPSADAALVAFSEVASFVRFFASSTPPGSLERLFAALRDGKEPDSALEIASSGNLKQWDTKWRAYLQSKPKEPLPPLLSLGKAPPPSTTAPNAKAPSLRDVRERMRLAELLLARKHPTEALSELDRLQTGAPQDDPSYRELRGRVLMAFGDPGRTKEAEVLFQDPKEVLTSYGPWWALRGVLARSRNDEAIAEPSFAEAVATDPFDVEAACETLDADSSTPPSKDPSPLCQTARAWKVPSGTED</sequence>
<evidence type="ECO:0000256" key="1">
    <source>
        <dbReference type="SAM" id="MobiDB-lite"/>
    </source>
</evidence>
<feature type="compositionally biased region" description="Low complexity" evidence="1">
    <location>
        <begin position="497"/>
        <end position="509"/>
    </location>
</feature>
<dbReference type="Proteomes" id="UP001379533">
    <property type="component" value="Chromosome"/>
</dbReference>
<name>A0ABZ2KPV4_9BACT</name>
<reference evidence="2 3" key="1">
    <citation type="submission" date="2021-12" db="EMBL/GenBank/DDBJ databases">
        <title>Discovery of the Pendulisporaceae a myxobacterial family with distinct sporulation behavior and unique specialized metabolism.</title>
        <authorList>
            <person name="Garcia R."/>
            <person name="Popoff A."/>
            <person name="Bader C.D."/>
            <person name="Loehr J."/>
            <person name="Walesch S."/>
            <person name="Walt C."/>
            <person name="Boldt J."/>
            <person name="Bunk B."/>
            <person name="Haeckl F.J.F.P.J."/>
            <person name="Gunesch A.P."/>
            <person name="Birkelbach J."/>
            <person name="Nuebel U."/>
            <person name="Pietschmann T."/>
            <person name="Bach T."/>
            <person name="Mueller R."/>
        </authorList>
    </citation>
    <scope>NUCLEOTIDE SEQUENCE [LARGE SCALE GENOMIC DNA]</scope>
    <source>
        <strain evidence="2 3">MSr12523</strain>
    </source>
</reference>
<evidence type="ECO:0000313" key="3">
    <source>
        <dbReference type="Proteomes" id="UP001379533"/>
    </source>
</evidence>
<dbReference type="RefSeq" id="WP_394850742.1">
    <property type="nucleotide sequence ID" value="NZ_CP089982.1"/>
</dbReference>
<dbReference type="SUPFAM" id="SSF48452">
    <property type="entry name" value="TPR-like"/>
    <property type="match status" value="1"/>
</dbReference>
<organism evidence="2 3">
    <name type="scientific">Pendulispora brunnea</name>
    <dbReference type="NCBI Taxonomy" id="2905690"/>
    <lineage>
        <taxon>Bacteria</taxon>
        <taxon>Pseudomonadati</taxon>
        <taxon>Myxococcota</taxon>
        <taxon>Myxococcia</taxon>
        <taxon>Myxococcales</taxon>
        <taxon>Sorangiineae</taxon>
        <taxon>Pendulisporaceae</taxon>
        <taxon>Pendulispora</taxon>
    </lineage>
</organism>
<protein>
    <submittedName>
        <fullName evidence="2">Tetratricopeptide repeat protein</fullName>
    </submittedName>
</protein>
<gene>
    <name evidence="2" type="ORF">LZC95_25210</name>
</gene>
<feature type="region of interest" description="Disordered" evidence="1">
    <location>
        <begin position="494"/>
        <end position="525"/>
    </location>
</feature>
<keyword evidence="3" id="KW-1185">Reference proteome</keyword>
<feature type="region of interest" description="Disordered" evidence="1">
    <location>
        <begin position="354"/>
        <end position="378"/>
    </location>
</feature>
<dbReference type="EMBL" id="CP089982">
    <property type="protein sequence ID" value="WXB00100.1"/>
    <property type="molecule type" value="Genomic_DNA"/>
</dbReference>
<accession>A0ABZ2KPV4</accession>
<evidence type="ECO:0000313" key="2">
    <source>
        <dbReference type="EMBL" id="WXB00100.1"/>
    </source>
</evidence>